<dbReference type="Proteomes" id="UP000241507">
    <property type="component" value="Chromosome"/>
</dbReference>
<dbReference type="KEGG" id="grs:C7S20_03690"/>
<sequence length="363" mass="39126">MAVKNSFIRSILDNIDIKSGNTSEMKFSLIGILCGILLITSISCSSDENPNGDIKLASKAYLFATTVNGIVKRYDINDGSNKPSINISSTSASKIIAEGIASFAVLSLEPGRIESYENLSIPDKTGSIDANTDFTSTVTFQHPTDLEKSEGFYVVSDTTDFDGDLQTEEGRILIFKKSETGFEIRNMVLTDFKVVGMEFVGEDLYVIKSHSNKVAVFRNFLDSYQVFSRAVAEKTVRIEGALQLSSLDFENGTMFLADMGDPGINGDGAIHSITGFESKFVNTPGSNIIPAVGQLVISGNNTQLGNPVDIKYDASYNAVFVAEAASAGGRIIAFNRADSVEGNISPDLSYKLSGVTSVDFYTE</sequence>
<protein>
    <recommendedName>
        <fullName evidence="3">DUF4374 domain-containing protein</fullName>
    </recommendedName>
</protein>
<dbReference type="AlphaFoldDB" id="A0A2R3Z2G7"/>
<organism evidence="1 2">
    <name type="scientific">Christiangramia fulva</name>
    <dbReference type="NCBI Taxonomy" id="2126553"/>
    <lineage>
        <taxon>Bacteria</taxon>
        <taxon>Pseudomonadati</taxon>
        <taxon>Bacteroidota</taxon>
        <taxon>Flavobacteriia</taxon>
        <taxon>Flavobacteriales</taxon>
        <taxon>Flavobacteriaceae</taxon>
        <taxon>Christiangramia</taxon>
    </lineage>
</organism>
<keyword evidence="2" id="KW-1185">Reference proteome</keyword>
<dbReference type="SUPFAM" id="SSF101908">
    <property type="entry name" value="Putative isomerase YbhE"/>
    <property type="match status" value="1"/>
</dbReference>
<evidence type="ECO:0000313" key="1">
    <source>
        <dbReference type="EMBL" id="AVR44432.1"/>
    </source>
</evidence>
<evidence type="ECO:0008006" key="3">
    <source>
        <dbReference type="Google" id="ProtNLM"/>
    </source>
</evidence>
<dbReference type="SUPFAM" id="SSF63825">
    <property type="entry name" value="YWTD domain"/>
    <property type="match status" value="1"/>
</dbReference>
<accession>A0A2R3Z2G7</accession>
<dbReference type="EMBL" id="CP028136">
    <property type="protein sequence ID" value="AVR44432.1"/>
    <property type="molecule type" value="Genomic_DNA"/>
</dbReference>
<gene>
    <name evidence="1" type="ORF">C7S20_03690</name>
</gene>
<name>A0A2R3Z2G7_9FLAO</name>
<reference evidence="2" key="1">
    <citation type="submission" date="2018-03" db="EMBL/GenBank/DDBJ databases">
        <title>Gramella fulva sp. nov., isolated from a dry surface of tidal flat.</title>
        <authorList>
            <person name="Hwang S.H."/>
            <person name="Hwang W.M."/>
            <person name="Kang K."/>
            <person name="Ahn T.-Y."/>
        </authorList>
    </citation>
    <scope>NUCLEOTIDE SEQUENCE [LARGE SCALE GENOMIC DNA]</scope>
    <source>
        <strain evidence="2">SH35</strain>
    </source>
</reference>
<proteinExistence type="predicted"/>
<evidence type="ECO:0000313" key="2">
    <source>
        <dbReference type="Proteomes" id="UP000241507"/>
    </source>
</evidence>